<comment type="subcellular location">
    <subcellularLocation>
        <location evidence="1">Membrane</location>
        <topology evidence="1">Multi-pass membrane protein</topology>
    </subcellularLocation>
</comment>
<dbReference type="CDD" id="cd21092">
    <property type="entry name" value="TPT_S35C2"/>
    <property type="match status" value="1"/>
</dbReference>
<comment type="caution">
    <text evidence="5">The sequence shown here is derived from an EMBL/GenBank/DDBJ whole genome shotgun (WGS) entry which is preliminary data.</text>
</comment>
<dbReference type="InterPro" id="IPR004853">
    <property type="entry name" value="Sugar_P_trans_dom"/>
</dbReference>
<keyword evidence="3" id="KW-1133">Transmembrane helix</keyword>
<keyword evidence="4" id="KW-0472">Membrane</keyword>
<evidence type="ECO:0000256" key="1">
    <source>
        <dbReference type="ARBA" id="ARBA00004141"/>
    </source>
</evidence>
<dbReference type="GO" id="GO:0016020">
    <property type="term" value="C:membrane"/>
    <property type="evidence" value="ECO:0007669"/>
    <property type="project" value="UniProtKB-SubCell"/>
</dbReference>
<evidence type="ECO:0000313" key="6">
    <source>
        <dbReference type="Proteomes" id="UP001152795"/>
    </source>
</evidence>
<proteinExistence type="predicted"/>
<reference evidence="5" key="1">
    <citation type="submission" date="2020-04" db="EMBL/GenBank/DDBJ databases">
        <authorList>
            <person name="Alioto T."/>
            <person name="Alioto T."/>
            <person name="Gomez Garrido J."/>
        </authorList>
    </citation>
    <scope>NUCLEOTIDE SEQUENCE</scope>
    <source>
        <strain evidence="5">A484AB</strain>
    </source>
</reference>
<dbReference type="Proteomes" id="UP001152795">
    <property type="component" value="Unassembled WGS sequence"/>
</dbReference>
<evidence type="ECO:0000256" key="4">
    <source>
        <dbReference type="ARBA" id="ARBA00023136"/>
    </source>
</evidence>
<name>A0A6S7I674_PARCT</name>
<dbReference type="EMBL" id="CACRXK020007430">
    <property type="protein sequence ID" value="CAB4012223.1"/>
    <property type="molecule type" value="Genomic_DNA"/>
</dbReference>
<dbReference type="OrthoDB" id="18894at2759"/>
<keyword evidence="6" id="KW-1185">Reference proteome</keyword>
<dbReference type="InterPro" id="IPR050186">
    <property type="entry name" value="TPT_transporter"/>
</dbReference>
<protein>
    <submittedName>
        <fullName evidence="5">Solute carrier family 35 member C2 isoform X1</fullName>
    </submittedName>
</protein>
<evidence type="ECO:0000313" key="5">
    <source>
        <dbReference type="EMBL" id="CAB4012223.1"/>
    </source>
</evidence>
<dbReference type="PANTHER" id="PTHR11132">
    <property type="entry name" value="SOLUTE CARRIER FAMILY 35"/>
    <property type="match status" value="1"/>
</dbReference>
<dbReference type="AlphaFoldDB" id="A0A6S7I674"/>
<keyword evidence="2" id="KW-0812">Transmembrane</keyword>
<sequence length="314" mass="35149">MKQFHFPLSLSMVHYSVVFLLTAITRRIWEIRSNKKRVLLEWSVYLKRVPATAIATALDIGFSNWSLMFITVSLYTMCKTSAILFILIFSLIFGLEKFHYILFLVVFLIAGGLFMFTYESTQFNFTGFLLVMTASSMSGIRWATTQMLLQKESFGLSSPFDTIYHLQPLMALATLPLAIGIEGPKLAVSLQAFRAPSTHVIARTVSFVLFGSSLAFMLTVSEYLLLANTSSITLAIAGIFKELCTILLATEFAGDEMNFTKFGGLVICLSGIFLHVYYKVKSDENKAVTTSAQDEERVQMLSTNNAFSFDSDED</sequence>
<evidence type="ECO:0000256" key="3">
    <source>
        <dbReference type="ARBA" id="ARBA00022989"/>
    </source>
</evidence>
<organism evidence="5 6">
    <name type="scientific">Paramuricea clavata</name>
    <name type="common">Red gorgonian</name>
    <name type="synonym">Violescent sea-whip</name>
    <dbReference type="NCBI Taxonomy" id="317549"/>
    <lineage>
        <taxon>Eukaryota</taxon>
        <taxon>Metazoa</taxon>
        <taxon>Cnidaria</taxon>
        <taxon>Anthozoa</taxon>
        <taxon>Octocorallia</taxon>
        <taxon>Malacalcyonacea</taxon>
        <taxon>Plexauridae</taxon>
        <taxon>Paramuricea</taxon>
    </lineage>
</organism>
<gene>
    <name evidence="5" type="ORF">PACLA_8A033626</name>
</gene>
<evidence type="ECO:0000256" key="2">
    <source>
        <dbReference type="ARBA" id="ARBA00022692"/>
    </source>
</evidence>
<dbReference type="Pfam" id="PF03151">
    <property type="entry name" value="TPT"/>
    <property type="match status" value="1"/>
</dbReference>
<accession>A0A6S7I674</accession>